<evidence type="ECO:0000313" key="1">
    <source>
        <dbReference type="EMBL" id="ATP07666.1"/>
    </source>
</evidence>
<name>A0A2D1QBN3_AERSA</name>
<organism evidence="1 2">
    <name type="scientific">Aeromonas salmonicida subsp. pectinolytica 34mel</name>
    <dbReference type="NCBI Taxonomy" id="1324960"/>
    <lineage>
        <taxon>Bacteria</taxon>
        <taxon>Pseudomonadati</taxon>
        <taxon>Pseudomonadota</taxon>
        <taxon>Gammaproteobacteria</taxon>
        <taxon>Aeromonadales</taxon>
        <taxon>Aeromonadaceae</taxon>
        <taxon>Aeromonas</taxon>
    </lineage>
</organism>
<reference evidence="2" key="1">
    <citation type="journal article" date="2018" name="BMC Genomics">
        <title>The complete and fully assembled genome sequence of Aeromonas salmonicida subsp. pectinolytica and its comparative analysis with other Aeromonas species: investigation of the mobilome in environmental and pathogenic strains.</title>
        <authorList>
            <person name="Pfeiffer F."/>
            <person name="Zamora-Lagos M.A."/>
            <person name="Blettinger M."/>
            <person name="Yeroslaviz A."/>
            <person name="Dahl A."/>
            <person name="Gruber S."/>
            <person name="Habermann B.H."/>
        </authorList>
    </citation>
    <scope>NUCLEOTIDE SEQUENCE [LARGE SCALE GENOMIC DNA]</scope>
    <source>
        <strain evidence="2">34mel</strain>
    </source>
</reference>
<sequence length="38" mass="4403">MQGYDLVLGERLHQVPVKEMFWHDLCVLCDKTQGLKTA</sequence>
<accession>A0A2D1QBN3</accession>
<dbReference type="EMBL" id="CP022426">
    <property type="protein sequence ID" value="ATP07666.1"/>
    <property type="molecule type" value="Genomic_DNA"/>
</dbReference>
<evidence type="ECO:0000313" key="2">
    <source>
        <dbReference type="Proteomes" id="UP000222916"/>
    </source>
</evidence>
<protein>
    <submittedName>
        <fullName evidence="1">Uncharacterized protein</fullName>
    </submittedName>
</protein>
<dbReference type="AlphaFoldDB" id="A0A2D1QBN3"/>
<dbReference type="Proteomes" id="UP000222916">
    <property type="component" value="Chromosome"/>
</dbReference>
<gene>
    <name evidence="1" type="ORF">Asalp_04130</name>
</gene>
<proteinExistence type="predicted"/>